<keyword evidence="1" id="KW-1185">Reference proteome</keyword>
<protein>
    <submittedName>
        <fullName evidence="2">Uncharacterized protein</fullName>
    </submittedName>
</protein>
<proteinExistence type="predicted"/>
<name>A0A915HUH1_ROMCU</name>
<sequence>MSEVPVRSKIFTLLDDSLDFVKAGVECIIEDEVTCRFFEEQLRVWNLLTRKSRGHQFQR</sequence>
<reference evidence="2" key="1">
    <citation type="submission" date="2022-11" db="UniProtKB">
        <authorList>
            <consortium name="WormBaseParasite"/>
        </authorList>
    </citation>
    <scope>IDENTIFICATION</scope>
</reference>
<evidence type="ECO:0000313" key="1">
    <source>
        <dbReference type="Proteomes" id="UP000887565"/>
    </source>
</evidence>
<dbReference type="Proteomes" id="UP000887565">
    <property type="component" value="Unplaced"/>
</dbReference>
<organism evidence="1 2">
    <name type="scientific">Romanomermis culicivorax</name>
    <name type="common">Nematode worm</name>
    <dbReference type="NCBI Taxonomy" id="13658"/>
    <lineage>
        <taxon>Eukaryota</taxon>
        <taxon>Metazoa</taxon>
        <taxon>Ecdysozoa</taxon>
        <taxon>Nematoda</taxon>
        <taxon>Enoplea</taxon>
        <taxon>Dorylaimia</taxon>
        <taxon>Mermithida</taxon>
        <taxon>Mermithoidea</taxon>
        <taxon>Mermithidae</taxon>
        <taxon>Romanomermis</taxon>
    </lineage>
</organism>
<dbReference type="WBParaSite" id="nRc.2.0.1.t05057-RA">
    <property type="protein sequence ID" value="nRc.2.0.1.t05057-RA"/>
    <property type="gene ID" value="nRc.2.0.1.g05057"/>
</dbReference>
<dbReference type="AlphaFoldDB" id="A0A915HUH1"/>
<accession>A0A915HUH1</accession>
<evidence type="ECO:0000313" key="2">
    <source>
        <dbReference type="WBParaSite" id="nRc.2.0.1.t05057-RA"/>
    </source>
</evidence>